<name>A0A419X3K0_9BACT</name>
<accession>A0A419X3K0</accession>
<dbReference type="OrthoDB" id="9934574at2"/>
<gene>
    <name evidence="1" type="ORF">BXY64_2393</name>
</gene>
<dbReference type="EMBL" id="RAPQ01000009">
    <property type="protein sequence ID" value="RKE02305.1"/>
    <property type="molecule type" value="Genomic_DNA"/>
</dbReference>
<proteinExistence type="predicted"/>
<evidence type="ECO:0000313" key="2">
    <source>
        <dbReference type="Proteomes" id="UP000284531"/>
    </source>
</evidence>
<keyword evidence="2" id="KW-1185">Reference proteome</keyword>
<reference evidence="1 2" key="1">
    <citation type="submission" date="2018-09" db="EMBL/GenBank/DDBJ databases">
        <title>Genomic Encyclopedia of Archaeal and Bacterial Type Strains, Phase II (KMG-II): from individual species to whole genera.</title>
        <authorList>
            <person name="Goeker M."/>
        </authorList>
    </citation>
    <scope>NUCLEOTIDE SEQUENCE [LARGE SCALE GENOMIC DNA]</scope>
    <source>
        <strain evidence="1 2">DSM 21950</strain>
    </source>
</reference>
<dbReference type="RefSeq" id="WP_120240185.1">
    <property type="nucleotide sequence ID" value="NZ_RAPQ01000009.1"/>
</dbReference>
<protein>
    <submittedName>
        <fullName evidence="1">Uncharacterized protein</fullName>
    </submittedName>
</protein>
<dbReference type="Proteomes" id="UP000284531">
    <property type="component" value="Unassembled WGS sequence"/>
</dbReference>
<sequence length="105" mass="12273">MAEKKSQPKTQVEYNGKTYPYYQTNRGMFDFENSEFTAEDLKTRSRSAMLAQIYYQLRDCAKRAGMVFEDSFDDFVDKSEPEIIQVFERLLEEAAKLTKGEEGKN</sequence>
<dbReference type="AlphaFoldDB" id="A0A419X3K0"/>
<organism evidence="1 2">
    <name type="scientific">Marinifilum flexuosum</name>
    <dbReference type="NCBI Taxonomy" id="1117708"/>
    <lineage>
        <taxon>Bacteria</taxon>
        <taxon>Pseudomonadati</taxon>
        <taxon>Bacteroidota</taxon>
        <taxon>Bacteroidia</taxon>
        <taxon>Marinilabiliales</taxon>
        <taxon>Marinifilaceae</taxon>
    </lineage>
</organism>
<comment type="caution">
    <text evidence="1">The sequence shown here is derived from an EMBL/GenBank/DDBJ whole genome shotgun (WGS) entry which is preliminary data.</text>
</comment>
<evidence type="ECO:0000313" key="1">
    <source>
        <dbReference type="EMBL" id="RKE02305.1"/>
    </source>
</evidence>